<dbReference type="RefSeq" id="WP_337311358.1">
    <property type="nucleotide sequence ID" value="NZ_JAEKNS010000082.1"/>
</dbReference>
<evidence type="ECO:0000256" key="3">
    <source>
        <dbReference type="SAM" id="MobiDB-lite"/>
    </source>
</evidence>
<dbReference type="InterPro" id="IPR015946">
    <property type="entry name" value="KH_dom-like_a/b"/>
</dbReference>
<name>A0A2W5Z213_9BACT</name>
<dbReference type="PANTHER" id="PTHR33515">
    <property type="entry name" value="RIBOSOME-BINDING FACTOR A, CHLOROPLASTIC-RELATED"/>
    <property type="match status" value="1"/>
</dbReference>
<evidence type="ECO:0000313" key="6">
    <source>
        <dbReference type="Proteomes" id="UP000248724"/>
    </source>
</evidence>
<dbReference type="EMBL" id="JAEKNS010000082">
    <property type="protein sequence ID" value="MBJ7594821.1"/>
    <property type="molecule type" value="Genomic_DNA"/>
</dbReference>
<reference evidence="4 7" key="3">
    <citation type="submission" date="2020-10" db="EMBL/GenBank/DDBJ databases">
        <title>Ca. Dormibacterota MAGs.</title>
        <authorList>
            <person name="Montgomery K."/>
        </authorList>
    </citation>
    <scope>NUCLEOTIDE SEQUENCE [LARGE SCALE GENOMIC DNA]</scope>
    <source>
        <strain evidence="4">SC8812_S17_18</strain>
    </source>
</reference>
<gene>
    <name evidence="2 5" type="primary">rbfA</name>
    <name evidence="5" type="ORF">DLM65_13885</name>
    <name evidence="4" type="ORF">JF886_08155</name>
</gene>
<evidence type="ECO:0000256" key="2">
    <source>
        <dbReference type="HAMAP-Rule" id="MF_00003"/>
    </source>
</evidence>
<reference evidence="5 6" key="1">
    <citation type="journal article" date="2017" name="Nature">
        <title>Atmospheric trace gases support primary production in Antarctic desert surface soil.</title>
        <authorList>
            <person name="Ji M."/>
            <person name="Greening C."/>
            <person name="Vanwonterghem I."/>
            <person name="Carere C.R."/>
            <person name="Bay S.K."/>
            <person name="Steen J.A."/>
            <person name="Montgomery K."/>
            <person name="Lines T."/>
            <person name="Beardall J."/>
            <person name="van Dorst J."/>
            <person name="Snape I."/>
            <person name="Stott M.B."/>
            <person name="Hugenholtz P."/>
            <person name="Ferrari B.C."/>
        </authorList>
    </citation>
    <scope>NUCLEOTIDE SEQUENCE [LARGE SCALE GENOMIC DNA]</scope>
    <source>
        <strain evidence="5">RRmetagenome_bin12</strain>
    </source>
</reference>
<feature type="region of interest" description="Disordered" evidence="3">
    <location>
        <begin position="1"/>
        <end position="20"/>
    </location>
</feature>
<dbReference type="Proteomes" id="UP000606991">
    <property type="component" value="Unassembled WGS sequence"/>
</dbReference>
<dbReference type="Pfam" id="PF02033">
    <property type="entry name" value="RBFA"/>
    <property type="match status" value="1"/>
</dbReference>
<evidence type="ECO:0000256" key="1">
    <source>
        <dbReference type="ARBA" id="ARBA00022517"/>
    </source>
</evidence>
<dbReference type="AlphaFoldDB" id="A0A2W5Z213"/>
<dbReference type="GO" id="GO:0030490">
    <property type="term" value="P:maturation of SSU-rRNA"/>
    <property type="evidence" value="ECO:0007669"/>
    <property type="project" value="UniProtKB-UniRule"/>
</dbReference>
<organism evidence="5 6">
    <name type="scientific">Candidatus Aeolococcus gillhamiae</name>
    <dbReference type="NCBI Taxonomy" id="3127015"/>
    <lineage>
        <taxon>Bacteria</taxon>
        <taxon>Bacillati</taxon>
        <taxon>Candidatus Dormiibacterota</taxon>
        <taxon>Candidatus Dormibacteria</taxon>
        <taxon>Candidatus Aeolococcales</taxon>
        <taxon>Candidatus Aeolococcaceae</taxon>
        <taxon>Candidatus Aeolococcus</taxon>
    </lineage>
</organism>
<dbReference type="GO" id="GO:0005829">
    <property type="term" value="C:cytosol"/>
    <property type="evidence" value="ECO:0007669"/>
    <property type="project" value="TreeGrafter"/>
</dbReference>
<dbReference type="Proteomes" id="UP000248724">
    <property type="component" value="Unassembled WGS sequence"/>
</dbReference>
<dbReference type="NCBIfam" id="TIGR00082">
    <property type="entry name" value="rbfA"/>
    <property type="match status" value="1"/>
</dbReference>
<comment type="subcellular location">
    <subcellularLocation>
        <location evidence="2">Cytoplasm</location>
    </subcellularLocation>
</comment>
<keyword evidence="1 2" id="KW-0690">Ribosome biogenesis</keyword>
<accession>A0A2W5Z213</accession>
<comment type="function">
    <text evidence="2">One of several proteins that assist in the late maturation steps of the functional core of the 30S ribosomal subunit. Associates with free 30S ribosomal subunits (but not with 30S subunits that are part of 70S ribosomes or polysomes). Required for efficient processing of 16S rRNA. May interact with the 5'-terminal helix region of 16S rRNA.</text>
</comment>
<dbReference type="GO" id="GO:0043024">
    <property type="term" value="F:ribosomal small subunit binding"/>
    <property type="evidence" value="ECO:0007669"/>
    <property type="project" value="TreeGrafter"/>
</dbReference>
<comment type="caution">
    <text evidence="5">The sequence shown here is derived from an EMBL/GenBank/DDBJ whole genome shotgun (WGS) entry which is preliminary data.</text>
</comment>
<dbReference type="PANTHER" id="PTHR33515:SF1">
    <property type="entry name" value="RIBOSOME-BINDING FACTOR A, CHLOROPLASTIC-RELATED"/>
    <property type="match status" value="1"/>
</dbReference>
<dbReference type="Gene3D" id="3.30.300.20">
    <property type="match status" value="1"/>
</dbReference>
<dbReference type="SUPFAM" id="SSF89919">
    <property type="entry name" value="Ribosome-binding factor A, RbfA"/>
    <property type="match status" value="1"/>
</dbReference>
<dbReference type="EMBL" id="QHBU01000268">
    <property type="protein sequence ID" value="PZR78157.1"/>
    <property type="molecule type" value="Genomic_DNA"/>
</dbReference>
<dbReference type="InterPro" id="IPR000238">
    <property type="entry name" value="RbfA"/>
</dbReference>
<proteinExistence type="inferred from homology"/>
<comment type="similarity">
    <text evidence="2">Belongs to the RbfA family.</text>
</comment>
<evidence type="ECO:0000313" key="5">
    <source>
        <dbReference type="EMBL" id="PZR78157.1"/>
    </source>
</evidence>
<sequence length="139" mass="15644">MTTSFHSHAQHGTRPPRSERVAELLRQEISQMMLIEMKDPRVRMASISEVKLARDMKSARVMVSAVGDDRERRAVVTALRHAEGYLRGELGARLENLKTPPKLRFELDESIAYSIHIASVLRELEPPSDSAEPVAEVAE</sequence>
<dbReference type="InterPro" id="IPR023799">
    <property type="entry name" value="RbfA_dom_sf"/>
</dbReference>
<evidence type="ECO:0000313" key="7">
    <source>
        <dbReference type="Proteomes" id="UP000606991"/>
    </source>
</evidence>
<keyword evidence="2" id="KW-0963">Cytoplasm</keyword>
<dbReference type="HAMAP" id="MF_00003">
    <property type="entry name" value="RbfA"/>
    <property type="match status" value="1"/>
</dbReference>
<evidence type="ECO:0000313" key="4">
    <source>
        <dbReference type="EMBL" id="MBJ7594821.1"/>
    </source>
</evidence>
<comment type="subunit">
    <text evidence="2">Monomer. Binds 30S ribosomal subunits, but not 50S ribosomal subunits or 70S ribosomes.</text>
</comment>
<reference evidence="5" key="2">
    <citation type="submission" date="2018-05" db="EMBL/GenBank/DDBJ databases">
        <authorList>
            <person name="Ferrari B."/>
        </authorList>
    </citation>
    <scope>NUCLEOTIDE SEQUENCE</scope>
    <source>
        <strain evidence="5">RRmetagenome_bin12</strain>
    </source>
</reference>
<protein>
    <recommendedName>
        <fullName evidence="2">Ribosome-binding factor A</fullName>
    </recommendedName>
</protein>
<accession>A0A934JSF2</accession>